<proteinExistence type="predicted"/>
<accession>A0A8T1E583</accession>
<gene>
    <name evidence="1" type="ORF">PC117_g6871</name>
    <name evidence="2" type="ORF">PC129_g4764</name>
</gene>
<dbReference type="EMBL" id="RCMK01000134">
    <property type="protein sequence ID" value="KAG2947360.1"/>
    <property type="molecule type" value="Genomic_DNA"/>
</dbReference>
<dbReference type="AlphaFoldDB" id="A0A8T1E583"/>
<evidence type="ECO:0000313" key="2">
    <source>
        <dbReference type="EMBL" id="KAG3224595.1"/>
    </source>
</evidence>
<dbReference type="Proteomes" id="UP000736787">
    <property type="component" value="Unassembled WGS sequence"/>
</dbReference>
<name>A0A8T1E583_9STRA</name>
<sequence length="41" mass="4607">MAPRHFKISKQGAMAVLRVGDRVKGKTMKQEGKVETVKCVY</sequence>
<evidence type="ECO:0000313" key="3">
    <source>
        <dbReference type="Proteomes" id="UP000736787"/>
    </source>
</evidence>
<dbReference type="EMBL" id="RCMV01000107">
    <property type="protein sequence ID" value="KAG3224595.1"/>
    <property type="molecule type" value="Genomic_DNA"/>
</dbReference>
<dbReference type="Proteomes" id="UP000760860">
    <property type="component" value="Unassembled WGS sequence"/>
</dbReference>
<reference evidence="1" key="1">
    <citation type="submission" date="2018-10" db="EMBL/GenBank/DDBJ databases">
        <title>Effector identification in a new, highly contiguous assembly of the strawberry crown rot pathogen Phytophthora cactorum.</title>
        <authorList>
            <person name="Armitage A.D."/>
            <person name="Nellist C.F."/>
            <person name="Bates H."/>
            <person name="Vickerstaff R.J."/>
            <person name="Harrison R.J."/>
        </authorList>
    </citation>
    <scope>NUCLEOTIDE SEQUENCE</scope>
    <source>
        <strain evidence="1">4040</strain>
        <strain evidence="2">P421</strain>
    </source>
</reference>
<organism evidence="1 3">
    <name type="scientific">Phytophthora cactorum</name>
    <dbReference type="NCBI Taxonomy" id="29920"/>
    <lineage>
        <taxon>Eukaryota</taxon>
        <taxon>Sar</taxon>
        <taxon>Stramenopiles</taxon>
        <taxon>Oomycota</taxon>
        <taxon>Peronosporomycetes</taxon>
        <taxon>Peronosporales</taxon>
        <taxon>Peronosporaceae</taxon>
        <taxon>Phytophthora</taxon>
    </lineage>
</organism>
<evidence type="ECO:0000313" key="1">
    <source>
        <dbReference type="EMBL" id="KAG2947360.1"/>
    </source>
</evidence>
<protein>
    <submittedName>
        <fullName evidence="1">Uncharacterized protein</fullName>
    </submittedName>
</protein>
<comment type="caution">
    <text evidence="1">The sequence shown here is derived from an EMBL/GenBank/DDBJ whole genome shotgun (WGS) entry which is preliminary data.</text>
</comment>